<organism evidence="2">
    <name type="scientific">freshwater metagenome</name>
    <dbReference type="NCBI Taxonomy" id="449393"/>
    <lineage>
        <taxon>unclassified sequences</taxon>
        <taxon>metagenomes</taxon>
        <taxon>ecological metagenomes</taxon>
    </lineage>
</organism>
<evidence type="ECO:0000256" key="1">
    <source>
        <dbReference type="SAM" id="MobiDB-lite"/>
    </source>
</evidence>
<proteinExistence type="predicted"/>
<dbReference type="AlphaFoldDB" id="A0A6J7PTQ2"/>
<feature type="compositionally biased region" description="Polar residues" evidence="1">
    <location>
        <begin position="1"/>
        <end position="17"/>
    </location>
</feature>
<feature type="region of interest" description="Disordered" evidence="1">
    <location>
        <begin position="1"/>
        <end position="35"/>
    </location>
</feature>
<dbReference type="EMBL" id="CAFBPA010000120">
    <property type="protein sequence ID" value="CAB5006959.1"/>
    <property type="molecule type" value="Genomic_DNA"/>
</dbReference>
<name>A0A6J7PTQ2_9ZZZZ</name>
<protein>
    <submittedName>
        <fullName evidence="2">Unannotated protein</fullName>
    </submittedName>
</protein>
<reference evidence="2" key="1">
    <citation type="submission" date="2020-05" db="EMBL/GenBank/DDBJ databases">
        <authorList>
            <person name="Chiriac C."/>
            <person name="Salcher M."/>
            <person name="Ghai R."/>
            <person name="Kavagutti S V."/>
        </authorList>
    </citation>
    <scope>NUCLEOTIDE SEQUENCE</scope>
</reference>
<gene>
    <name evidence="2" type="ORF">UFOPK4043_00869</name>
</gene>
<evidence type="ECO:0000313" key="2">
    <source>
        <dbReference type="EMBL" id="CAB5006959.1"/>
    </source>
</evidence>
<accession>A0A6J7PTQ2</accession>
<sequence>MNSPTKDSSPGSANDDNAANMKNPASTGATLFTPPKSEIRLDPLARCIKNPAVKNSAAVDKPCAIMYTTEPLWPIVVNTNIPSAINPKCDIEEYANNRFMSF</sequence>